<keyword evidence="5" id="KW-0393">Immunoglobulin domain</keyword>
<dbReference type="PANTHER" id="PTHR11640:SF31">
    <property type="entry name" value="IRREGULAR CHIASM C-ROUGHEST PROTEIN-RELATED"/>
    <property type="match status" value="1"/>
</dbReference>
<dbReference type="GO" id="GO:0005911">
    <property type="term" value="C:cell-cell junction"/>
    <property type="evidence" value="ECO:0007669"/>
    <property type="project" value="TreeGrafter"/>
</dbReference>
<feature type="domain" description="Ig-like" evidence="6">
    <location>
        <begin position="206"/>
        <end position="287"/>
    </location>
</feature>
<dbReference type="PROSITE" id="PS50835">
    <property type="entry name" value="IG_LIKE"/>
    <property type="match status" value="2"/>
</dbReference>
<keyword evidence="3" id="KW-1015">Disulfide bond</keyword>
<comment type="caution">
    <text evidence="7">The sequence shown here is derived from an EMBL/GenBank/DDBJ whole genome shotgun (WGS) entry which is preliminary data.</text>
</comment>
<dbReference type="AlphaFoldDB" id="A0A8S3QAV9"/>
<evidence type="ECO:0000313" key="8">
    <source>
        <dbReference type="Proteomes" id="UP000683360"/>
    </source>
</evidence>
<dbReference type="Gene3D" id="2.60.40.10">
    <property type="entry name" value="Immunoglobulins"/>
    <property type="match status" value="3"/>
</dbReference>
<evidence type="ECO:0000256" key="3">
    <source>
        <dbReference type="ARBA" id="ARBA00023157"/>
    </source>
</evidence>
<dbReference type="OrthoDB" id="6196080at2759"/>
<evidence type="ECO:0000256" key="1">
    <source>
        <dbReference type="ARBA" id="ARBA00004479"/>
    </source>
</evidence>
<sequence>MNYITDLVLTEENIYKPLGSSVKMVCPIAKTTRRPITWQGPSNYRVYAVGTDVSYEFSSQVKINVTDNKSILLIHRFTKDKSGKFRCSDTVSNRDFNVIIKSKKQNYTLERNPSDLVIVNATGKIITAVQGKGCDLECTVTSGQPGGNITWSTDGAVVARNGPSLVSYRFIPQRSDNGKLFKCEAFNSDGQNIMESSVLLKVFYIPKITFSPKQTLTVKEGKVAQLICCNDGNDPNVTNVWRRQHTQTIISERLALRFETVNRTDAGLYACRVDTKAGVYEDIATLIVQCK</sequence>
<evidence type="ECO:0000313" key="7">
    <source>
        <dbReference type="EMBL" id="CAG2192576.1"/>
    </source>
</evidence>
<proteinExistence type="predicted"/>
<dbReference type="SMART" id="SM00409">
    <property type="entry name" value="IG"/>
    <property type="match status" value="3"/>
</dbReference>
<evidence type="ECO:0000256" key="2">
    <source>
        <dbReference type="ARBA" id="ARBA00023136"/>
    </source>
</evidence>
<dbReference type="GO" id="GO:0050839">
    <property type="term" value="F:cell adhesion molecule binding"/>
    <property type="evidence" value="ECO:0007669"/>
    <property type="project" value="TreeGrafter"/>
</dbReference>
<evidence type="ECO:0000259" key="6">
    <source>
        <dbReference type="PROSITE" id="PS50835"/>
    </source>
</evidence>
<accession>A0A8S3QAV9</accession>
<dbReference type="InterPro" id="IPR013783">
    <property type="entry name" value="Ig-like_fold"/>
</dbReference>
<keyword evidence="8" id="KW-1185">Reference proteome</keyword>
<dbReference type="PANTHER" id="PTHR11640">
    <property type="entry name" value="NEPHRIN"/>
    <property type="match status" value="1"/>
</dbReference>
<dbReference type="InterPro" id="IPR003598">
    <property type="entry name" value="Ig_sub2"/>
</dbReference>
<evidence type="ECO:0000256" key="5">
    <source>
        <dbReference type="ARBA" id="ARBA00023319"/>
    </source>
</evidence>
<keyword evidence="2" id="KW-0472">Membrane</keyword>
<dbReference type="EMBL" id="CAJPWZ010000413">
    <property type="protein sequence ID" value="CAG2192576.1"/>
    <property type="molecule type" value="Genomic_DNA"/>
</dbReference>
<comment type="subcellular location">
    <subcellularLocation>
        <location evidence="1">Membrane</location>
        <topology evidence="1">Single-pass type I membrane protein</topology>
    </subcellularLocation>
</comment>
<feature type="domain" description="Ig-like" evidence="6">
    <location>
        <begin position="113"/>
        <end position="199"/>
    </location>
</feature>
<dbReference type="GO" id="GO:0005886">
    <property type="term" value="C:plasma membrane"/>
    <property type="evidence" value="ECO:0007669"/>
    <property type="project" value="TreeGrafter"/>
</dbReference>
<protein>
    <recommendedName>
        <fullName evidence="6">Ig-like domain-containing protein</fullName>
    </recommendedName>
</protein>
<dbReference type="GO" id="GO:0098609">
    <property type="term" value="P:cell-cell adhesion"/>
    <property type="evidence" value="ECO:0007669"/>
    <property type="project" value="TreeGrafter"/>
</dbReference>
<dbReference type="InterPro" id="IPR003599">
    <property type="entry name" value="Ig_sub"/>
</dbReference>
<dbReference type="InterPro" id="IPR051275">
    <property type="entry name" value="Cell_adhesion_signaling"/>
</dbReference>
<dbReference type="Proteomes" id="UP000683360">
    <property type="component" value="Unassembled WGS sequence"/>
</dbReference>
<dbReference type="InterPro" id="IPR036179">
    <property type="entry name" value="Ig-like_dom_sf"/>
</dbReference>
<dbReference type="SMART" id="SM00408">
    <property type="entry name" value="IGc2"/>
    <property type="match status" value="2"/>
</dbReference>
<dbReference type="Pfam" id="PF13927">
    <property type="entry name" value="Ig_3"/>
    <property type="match status" value="1"/>
</dbReference>
<evidence type="ECO:0000256" key="4">
    <source>
        <dbReference type="ARBA" id="ARBA00023180"/>
    </source>
</evidence>
<name>A0A8S3QAV9_MYTED</name>
<gene>
    <name evidence="7" type="ORF">MEDL_7741</name>
</gene>
<dbReference type="SUPFAM" id="SSF48726">
    <property type="entry name" value="Immunoglobulin"/>
    <property type="match status" value="3"/>
</dbReference>
<reference evidence="7" key="1">
    <citation type="submission" date="2021-03" db="EMBL/GenBank/DDBJ databases">
        <authorList>
            <person name="Bekaert M."/>
        </authorList>
    </citation>
    <scope>NUCLEOTIDE SEQUENCE</scope>
</reference>
<organism evidence="7 8">
    <name type="scientific">Mytilus edulis</name>
    <name type="common">Blue mussel</name>
    <dbReference type="NCBI Taxonomy" id="6550"/>
    <lineage>
        <taxon>Eukaryota</taxon>
        <taxon>Metazoa</taxon>
        <taxon>Spiralia</taxon>
        <taxon>Lophotrochozoa</taxon>
        <taxon>Mollusca</taxon>
        <taxon>Bivalvia</taxon>
        <taxon>Autobranchia</taxon>
        <taxon>Pteriomorphia</taxon>
        <taxon>Mytilida</taxon>
        <taxon>Mytiloidea</taxon>
        <taxon>Mytilidae</taxon>
        <taxon>Mytilinae</taxon>
        <taxon>Mytilus</taxon>
    </lineage>
</organism>
<dbReference type="InterPro" id="IPR007110">
    <property type="entry name" value="Ig-like_dom"/>
</dbReference>
<keyword evidence="4" id="KW-0325">Glycoprotein</keyword>